<dbReference type="Proteomes" id="UP000076871">
    <property type="component" value="Unassembled WGS sequence"/>
</dbReference>
<gene>
    <name evidence="2" type="ORF">LAESUDRAFT_732537</name>
    <name evidence="1" type="ORF">LAESUDRAFT_733018</name>
</gene>
<organism evidence="1 3">
    <name type="scientific">Laetiporus sulphureus 93-53</name>
    <dbReference type="NCBI Taxonomy" id="1314785"/>
    <lineage>
        <taxon>Eukaryota</taxon>
        <taxon>Fungi</taxon>
        <taxon>Dikarya</taxon>
        <taxon>Basidiomycota</taxon>
        <taxon>Agaricomycotina</taxon>
        <taxon>Agaricomycetes</taxon>
        <taxon>Polyporales</taxon>
        <taxon>Laetiporus</taxon>
    </lineage>
</organism>
<evidence type="ECO:0000313" key="3">
    <source>
        <dbReference type="Proteomes" id="UP000076871"/>
    </source>
</evidence>
<accession>A0A165ATS2</accession>
<reference evidence="1 3" key="1">
    <citation type="journal article" date="2016" name="Mol. Biol. Evol.">
        <title>Comparative Genomics of Early-Diverging Mushroom-Forming Fungi Provides Insights into the Origins of Lignocellulose Decay Capabilities.</title>
        <authorList>
            <person name="Nagy L.G."/>
            <person name="Riley R."/>
            <person name="Tritt A."/>
            <person name="Adam C."/>
            <person name="Daum C."/>
            <person name="Floudas D."/>
            <person name="Sun H."/>
            <person name="Yadav J.S."/>
            <person name="Pangilinan J."/>
            <person name="Larsson K.H."/>
            <person name="Matsuura K."/>
            <person name="Barry K."/>
            <person name="Labutti K."/>
            <person name="Kuo R."/>
            <person name="Ohm R.A."/>
            <person name="Bhattacharya S.S."/>
            <person name="Shirouzu T."/>
            <person name="Yoshinaga Y."/>
            <person name="Martin F.M."/>
            <person name="Grigoriev I.V."/>
            <person name="Hibbett D.S."/>
        </authorList>
    </citation>
    <scope>NUCLEOTIDE SEQUENCE [LARGE SCALE GENOMIC DNA]</scope>
    <source>
        <strain evidence="1 3">93-53</strain>
    </source>
</reference>
<dbReference type="EMBL" id="KV427693">
    <property type="protein sequence ID" value="KZT00203.1"/>
    <property type="molecule type" value="Genomic_DNA"/>
</dbReference>
<dbReference type="GeneID" id="63827289"/>
<keyword evidence="3" id="KW-1185">Reference proteome</keyword>
<dbReference type="EMBL" id="KV427742">
    <property type="protein sequence ID" value="KZS99648.1"/>
    <property type="molecule type" value="Genomic_DNA"/>
</dbReference>
<evidence type="ECO:0000313" key="1">
    <source>
        <dbReference type="EMBL" id="KZS99648.1"/>
    </source>
</evidence>
<proteinExistence type="predicted"/>
<evidence type="ECO:0000313" key="2">
    <source>
        <dbReference type="EMBL" id="KZT00203.1"/>
    </source>
</evidence>
<sequence length="93" mass="10088">MWYESGASASISTQTLYHGYGLDGAQFLGIRAPEGLCASRLCLADPGASFLRRRLWCCSTELHISRIATAANTGRPPHDRTRVVCASAAMWSI</sequence>
<dbReference type="AlphaFoldDB" id="A0A165ATS2"/>
<protein>
    <submittedName>
        <fullName evidence="1">Uncharacterized protein</fullName>
    </submittedName>
</protein>
<dbReference type="RefSeq" id="XP_040757943.1">
    <property type="nucleotide sequence ID" value="XM_040910260.1"/>
</dbReference>
<name>A0A165ATS2_9APHY</name>